<protein>
    <submittedName>
        <fullName evidence="1">Uncharacterized protein</fullName>
    </submittedName>
</protein>
<sequence>MRNPSRTWALTGLAAAFGVLLVLYALPGTALPGTDTGTGPGRGGCVCWPAVRDILLAAFTAVVPHLTGTGPP</sequence>
<organism evidence="1 2">
    <name type="scientific">Streptomyces yaizuensis</name>
    <dbReference type="NCBI Taxonomy" id="2989713"/>
    <lineage>
        <taxon>Bacteria</taxon>
        <taxon>Bacillati</taxon>
        <taxon>Actinomycetota</taxon>
        <taxon>Actinomycetes</taxon>
        <taxon>Kitasatosporales</taxon>
        <taxon>Streptomycetaceae</taxon>
        <taxon>Streptomyces</taxon>
    </lineage>
</organism>
<evidence type="ECO:0000313" key="1">
    <source>
        <dbReference type="EMBL" id="GLF98116.1"/>
    </source>
</evidence>
<keyword evidence="2" id="KW-1185">Reference proteome</keyword>
<reference evidence="1 2" key="1">
    <citation type="submission" date="2022-10" db="EMBL/GenBank/DDBJ databases">
        <title>Draft genome sequence of Streptomyces sp. YSPA8.</title>
        <authorList>
            <person name="Moriuchi R."/>
            <person name="Dohra H."/>
            <person name="Yamamura H."/>
            <person name="Kodani S."/>
        </authorList>
    </citation>
    <scope>NUCLEOTIDE SEQUENCE [LARGE SCALE GENOMIC DNA]</scope>
    <source>
        <strain evidence="1 2">YSPA8</strain>
    </source>
</reference>
<dbReference type="RefSeq" id="WP_323450104.1">
    <property type="nucleotide sequence ID" value="NZ_BSBI01000013.1"/>
</dbReference>
<evidence type="ECO:0000313" key="2">
    <source>
        <dbReference type="Proteomes" id="UP001291653"/>
    </source>
</evidence>
<accession>A0ABQ5P692</accession>
<dbReference type="Proteomes" id="UP001291653">
    <property type="component" value="Unassembled WGS sequence"/>
</dbReference>
<proteinExistence type="predicted"/>
<name>A0ABQ5P692_9ACTN</name>
<dbReference type="EMBL" id="BSBI01000013">
    <property type="protein sequence ID" value="GLF98116.1"/>
    <property type="molecule type" value="Genomic_DNA"/>
</dbReference>
<gene>
    <name evidence="1" type="ORF">SYYSPA8_27485</name>
</gene>
<comment type="caution">
    <text evidence="1">The sequence shown here is derived from an EMBL/GenBank/DDBJ whole genome shotgun (WGS) entry which is preliminary data.</text>
</comment>